<dbReference type="RefSeq" id="WP_201165924.1">
    <property type="nucleotide sequence ID" value="NZ_JAEPWM010000001.1"/>
</dbReference>
<dbReference type="InterPro" id="IPR043519">
    <property type="entry name" value="NT_sf"/>
</dbReference>
<gene>
    <name evidence="1" type="ORF">JJB11_00370</name>
</gene>
<sequence>MGRGFPLERRDLCDALAPWLSGKREHIGSTAVPGLAAKPIIDSDVSPRKWKSAVFANPISTSCFAFTRICTQRAATR</sequence>
<comment type="caution">
    <text evidence="1">The sequence shown here is derived from an EMBL/GenBank/DDBJ whole genome shotgun (WGS) entry which is preliminary data.</text>
</comment>
<keyword evidence="2" id="KW-1185">Reference proteome</keyword>
<evidence type="ECO:0000313" key="1">
    <source>
        <dbReference type="EMBL" id="MBK6004528.1"/>
    </source>
</evidence>
<dbReference type="InterPro" id="IPR007344">
    <property type="entry name" value="GrpB/CoaE"/>
</dbReference>
<reference evidence="1" key="2">
    <citation type="submission" date="2021-01" db="EMBL/GenBank/DDBJ databases">
        <authorList>
            <person name="Kang M."/>
        </authorList>
    </citation>
    <scope>NUCLEOTIDE SEQUENCE</scope>
    <source>
        <strain evidence="1">KACC 17527</strain>
    </source>
</reference>
<dbReference type="SUPFAM" id="SSF81301">
    <property type="entry name" value="Nucleotidyltransferase"/>
    <property type="match status" value="1"/>
</dbReference>
<proteinExistence type="predicted"/>
<dbReference type="EMBL" id="JAEPWM010000001">
    <property type="protein sequence ID" value="MBK6004528.1"/>
    <property type="molecule type" value="Genomic_DNA"/>
</dbReference>
<dbReference type="AlphaFoldDB" id="A0A934TNQ4"/>
<protein>
    <submittedName>
        <fullName evidence="1">GrpB family protein</fullName>
    </submittedName>
</protein>
<dbReference type="Proteomes" id="UP000630528">
    <property type="component" value="Unassembled WGS sequence"/>
</dbReference>
<dbReference type="Gene3D" id="3.30.460.10">
    <property type="entry name" value="Beta Polymerase, domain 2"/>
    <property type="match status" value="1"/>
</dbReference>
<organism evidence="1 2">
    <name type="scientific">Ramlibacter ginsenosidimutans</name>
    <dbReference type="NCBI Taxonomy" id="502333"/>
    <lineage>
        <taxon>Bacteria</taxon>
        <taxon>Pseudomonadati</taxon>
        <taxon>Pseudomonadota</taxon>
        <taxon>Betaproteobacteria</taxon>
        <taxon>Burkholderiales</taxon>
        <taxon>Comamonadaceae</taxon>
        <taxon>Ramlibacter</taxon>
    </lineage>
</organism>
<dbReference type="Pfam" id="PF04229">
    <property type="entry name" value="GrpB"/>
    <property type="match status" value="1"/>
</dbReference>
<accession>A0A934TNQ4</accession>
<reference evidence="1" key="1">
    <citation type="journal article" date="2012" name="J. Microbiol. Biotechnol.">
        <title>Ramlibacter ginsenosidimutans sp. nov., with ginsenoside-converting activity.</title>
        <authorList>
            <person name="Wang L."/>
            <person name="An D.S."/>
            <person name="Kim S.G."/>
            <person name="Jin F.X."/>
            <person name="Kim S.C."/>
            <person name="Lee S.T."/>
            <person name="Im W.T."/>
        </authorList>
    </citation>
    <scope>NUCLEOTIDE SEQUENCE</scope>
    <source>
        <strain evidence="1">KACC 17527</strain>
    </source>
</reference>
<name>A0A934TNQ4_9BURK</name>
<evidence type="ECO:0000313" key="2">
    <source>
        <dbReference type="Proteomes" id="UP000630528"/>
    </source>
</evidence>